<name>A0A0F9RV91_9ZZZZ</name>
<dbReference type="EMBL" id="LAZR01002533">
    <property type="protein sequence ID" value="KKN28801.1"/>
    <property type="molecule type" value="Genomic_DNA"/>
</dbReference>
<accession>A0A0F9RV91</accession>
<sequence length="88" mass="10039">MQLTEKEIVQYRDRCFAATDHYELQAIAVEVFQRCGEQRLVDRTQKGEAFVFLAESWGLVSPDSKFLGVLFCCEAQYQFLGGEDQHGG</sequence>
<organism evidence="1">
    <name type="scientific">marine sediment metagenome</name>
    <dbReference type="NCBI Taxonomy" id="412755"/>
    <lineage>
        <taxon>unclassified sequences</taxon>
        <taxon>metagenomes</taxon>
        <taxon>ecological metagenomes</taxon>
    </lineage>
</organism>
<reference evidence="1" key="1">
    <citation type="journal article" date="2015" name="Nature">
        <title>Complex archaea that bridge the gap between prokaryotes and eukaryotes.</title>
        <authorList>
            <person name="Spang A."/>
            <person name="Saw J.H."/>
            <person name="Jorgensen S.L."/>
            <person name="Zaremba-Niedzwiedzka K."/>
            <person name="Martijn J."/>
            <person name="Lind A.E."/>
            <person name="van Eijk R."/>
            <person name="Schleper C."/>
            <person name="Guy L."/>
            <person name="Ettema T.J."/>
        </authorList>
    </citation>
    <scope>NUCLEOTIDE SEQUENCE</scope>
</reference>
<protein>
    <submittedName>
        <fullName evidence="1">Uncharacterized protein</fullName>
    </submittedName>
</protein>
<dbReference type="AlphaFoldDB" id="A0A0F9RV91"/>
<comment type="caution">
    <text evidence="1">The sequence shown here is derived from an EMBL/GenBank/DDBJ whole genome shotgun (WGS) entry which is preliminary data.</text>
</comment>
<proteinExistence type="predicted"/>
<gene>
    <name evidence="1" type="ORF">LCGC14_0850440</name>
</gene>
<evidence type="ECO:0000313" key="1">
    <source>
        <dbReference type="EMBL" id="KKN28801.1"/>
    </source>
</evidence>